<dbReference type="HOGENOM" id="CLU_2063882_0_0_1"/>
<dbReference type="AlphaFoldDB" id="B4HDN4"/>
<name>B4HDN4_DROPE</name>
<protein>
    <submittedName>
        <fullName evidence="1">GL26720</fullName>
    </submittedName>
</protein>
<accession>B4HDN4</accession>
<reference evidence="1 2" key="1">
    <citation type="journal article" date="2007" name="Nature">
        <title>Evolution of genes and genomes on the Drosophila phylogeny.</title>
        <authorList>
            <consortium name="Drosophila 12 Genomes Consortium"/>
            <person name="Clark A.G."/>
            <person name="Eisen M.B."/>
            <person name="Smith D.R."/>
            <person name="Bergman C.M."/>
            <person name="Oliver B."/>
            <person name="Markow T.A."/>
            <person name="Kaufman T.C."/>
            <person name="Kellis M."/>
            <person name="Gelbart W."/>
            <person name="Iyer V.N."/>
            <person name="Pollard D.A."/>
            <person name="Sackton T.B."/>
            <person name="Larracuente A.M."/>
            <person name="Singh N.D."/>
            <person name="Abad J.P."/>
            <person name="Abt D.N."/>
            <person name="Adryan B."/>
            <person name="Aguade M."/>
            <person name="Akashi H."/>
            <person name="Anderson W.W."/>
            <person name="Aquadro C.F."/>
            <person name="Ardell D.H."/>
            <person name="Arguello R."/>
            <person name="Artieri C.G."/>
            <person name="Barbash D.A."/>
            <person name="Barker D."/>
            <person name="Barsanti P."/>
            <person name="Batterham P."/>
            <person name="Batzoglou S."/>
            <person name="Begun D."/>
            <person name="Bhutkar A."/>
            <person name="Blanco E."/>
            <person name="Bosak S.A."/>
            <person name="Bradley R.K."/>
            <person name="Brand A.D."/>
            <person name="Brent M.R."/>
            <person name="Brooks A.N."/>
            <person name="Brown R.H."/>
            <person name="Butlin R.K."/>
            <person name="Caggese C."/>
            <person name="Calvi B.R."/>
            <person name="Bernardo de Carvalho A."/>
            <person name="Caspi A."/>
            <person name="Castrezana S."/>
            <person name="Celniker S.E."/>
            <person name="Chang J.L."/>
            <person name="Chapple C."/>
            <person name="Chatterji S."/>
            <person name="Chinwalla A."/>
            <person name="Civetta A."/>
            <person name="Clifton S.W."/>
            <person name="Comeron J.M."/>
            <person name="Costello J.C."/>
            <person name="Coyne J.A."/>
            <person name="Daub J."/>
            <person name="David R.G."/>
            <person name="Delcher A.L."/>
            <person name="Delehaunty K."/>
            <person name="Do C.B."/>
            <person name="Ebling H."/>
            <person name="Edwards K."/>
            <person name="Eickbush T."/>
            <person name="Evans J.D."/>
            <person name="Filipski A."/>
            <person name="Findeiss S."/>
            <person name="Freyhult E."/>
            <person name="Fulton L."/>
            <person name="Fulton R."/>
            <person name="Garcia A.C."/>
            <person name="Gardiner A."/>
            <person name="Garfield D.A."/>
            <person name="Garvin B.E."/>
            <person name="Gibson G."/>
            <person name="Gilbert D."/>
            <person name="Gnerre S."/>
            <person name="Godfrey J."/>
            <person name="Good R."/>
            <person name="Gotea V."/>
            <person name="Gravely B."/>
            <person name="Greenberg A.J."/>
            <person name="Griffiths-Jones S."/>
            <person name="Gross S."/>
            <person name="Guigo R."/>
            <person name="Gustafson E.A."/>
            <person name="Haerty W."/>
            <person name="Hahn M.W."/>
            <person name="Halligan D.L."/>
            <person name="Halpern A.L."/>
            <person name="Halter G.M."/>
            <person name="Han M.V."/>
            <person name="Heger A."/>
            <person name="Hillier L."/>
            <person name="Hinrichs A.S."/>
            <person name="Holmes I."/>
            <person name="Hoskins R.A."/>
            <person name="Hubisz M.J."/>
            <person name="Hultmark D."/>
            <person name="Huntley M.A."/>
            <person name="Jaffe D.B."/>
            <person name="Jagadeeshan S."/>
            <person name="Jeck W.R."/>
            <person name="Johnson J."/>
            <person name="Jones C.D."/>
            <person name="Jordan W.C."/>
            <person name="Karpen G.H."/>
            <person name="Kataoka E."/>
            <person name="Keightley P.D."/>
            <person name="Kheradpour P."/>
            <person name="Kirkness E.F."/>
            <person name="Koerich L.B."/>
            <person name="Kristiansen K."/>
            <person name="Kudrna D."/>
            <person name="Kulathinal R.J."/>
            <person name="Kumar S."/>
            <person name="Kwok R."/>
            <person name="Lander E."/>
            <person name="Langley C.H."/>
            <person name="Lapoint R."/>
            <person name="Lazzaro B.P."/>
            <person name="Lee S.J."/>
            <person name="Levesque L."/>
            <person name="Li R."/>
            <person name="Lin C.F."/>
            <person name="Lin M.F."/>
            <person name="Lindblad-Toh K."/>
            <person name="Llopart A."/>
            <person name="Long M."/>
            <person name="Low L."/>
            <person name="Lozovsky E."/>
            <person name="Lu J."/>
            <person name="Luo M."/>
            <person name="Machado C.A."/>
            <person name="Makalowski W."/>
            <person name="Marzo M."/>
            <person name="Matsuda M."/>
            <person name="Matzkin L."/>
            <person name="McAllister B."/>
            <person name="McBride C.S."/>
            <person name="McKernan B."/>
            <person name="McKernan K."/>
            <person name="Mendez-Lago M."/>
            <person name="Minx P."/>
            <person name="Mollenhauer M.U."/>
            <person name="Montooth K."/>
            <person name="Mount S.M."/>
            <person name="Mu X."/>
            <person name="Myers E."/>
            <person name="Negre B."/>
            <person name="Newfeld S."/>
            <person name="Nielsen R."/>
            <person name="Noor M.A."/>
            <person name="O'Grady P."/>
            <person name="Pachter L."/>
            <person name="Papaceit M."/>
            <person name="Parisi M.J."/>
            <person name="Parisi M."/>
            <person name="Parts L."/>
            <person name="Pedersen J.S."/>
            <person name="Pesole G."/>
            <person name="Phillippy A.M."/>
            <person name="Ponting C.P."/>
            <person name="Pop M."/>
            <person name="Porcelli D."/>
            <person name="Powell J.R."/>
            <person name="Prohaska S."/>
            <person name="Pruitt K."/>
            <person name="Puig M."/>
            <person name="Quesneville H."/>
            <person name="Ram K.R."/>
            <person name="Rand D."/>
            <person name="Rasmussen M.D."/>
            <person name="Reed L.K."/>
            <person name="Reenan R."/>
            <person name="Reily A."/>
            <person name="Remington K.A."/>
            <person name="Rieger T.T."/>
            <person name="Ritchie M.G."/>
            <person name="Robin C."/>
            <person name="Rogers Y.H."/>
            <person name="Rohde C."/>
            <person name="Rozas J."/>
            <person name="Rubenfield M.J."/>
            <person name="Ruiz A."/>
            <person name="Russo S."/>
            <person name="Salzberg S.L."/>
            <person name="Sanchez-Gracia A."/>
            <person name="Saranga D.J."/>
            <person name="Sato H."/>
            <person name="Schaeffer S.W."/>
            <person name="Schatz M.C."/>
            <person name="Schlenke T."/>
            <person name="Schwartz R."/>
            <person name="Segarra C."/>
            <person name="Singh R.S."/>
            <person name="Sirot L."/>
            <person name="Sirota M."/>
            <person name="Sisneros N.B."/>
            <person name="Smith C.D."/>
            <person name="Smith T.F."/>
            <person name="Spieth J."/>
            <person name="Stage D.E."/>
            <person name="Stark A."/>
            <person name="Stephan W."/>
            <person name="Strausberg R.L."/>
            <person name="Strempel S."/>
            <person name="Sturgill D."/>
            <person name="Sutton G."/>
            <person name="Sutton G.G."/>
            <person name="Tao W."/>
            <person name="Teichmann S."/>
            <person name="Tobari Y.N."/>
            <person name="Tomimura Y."/>
            <person name="Tsolas J.M."/>
            <person name="Valente V.L."/>
            <person name="Venter E."/>
            <person name="Venter J.C."/>
            <person name="Vicario S."/>
            <person name="Vieira F.G."/>
            <person name="Vilella A.J."/>
            <person name="Villasante A."/>
            <person name="Walenz B."/>
            <person name="Wang J."/>
            <person name="Wasserman M."/>
            <person name="Watts T."/>
            <person name="Wilson D."/>
            <person name="Wilson R.K."/>
            <person name="Wing R.A."/>
            <person name="Wolfner M.F."/>
            <person name="Wong A."/>
            <person name="Wong G.K."/>
            <person name="Wu C.I."/>
            <person name="Wu G."/>
            <person name="Yamamoto D."/>
            <person name="Yang H.P."/>
            <person name="Yang S.P."/>
            <person name="Yorke J.A."/>
            <person name="Yoshida K."/>
            <person name="Zdobnov E."/>
            <person name="Zhang P."/>
            <person name="Zhang Y."/>
            <person name="Zimin A.V."/>
            <person name="Baldwin J."/>
            <person name="Abdouelleil A."/>
            <person name="Abdulkadir J."/>
            <person name="Abebe A."/>
            <person name="Abera B."/>
            <person name="Abreu J."/>
            <person name="Acer S.C."/>
            <person name="Aftuck L."/>
            <person name="Alexander A."/>
            <person name="An P."/>
            <person name="Anderson E."/>
            <person name="Anderson S."/>
            <person name="Arachi H."/>
            <person name="Azer M."/>
            <person name="Bachantsang P."/>
            <person name="Barry A."/>
            <person name="Bayul T."/>
            <person name="Berlin A."/>
            <person name="Bessette D."/>
            <person name="Bloom T."/>
            <person name="Blye J."/>
            <person name="Boguslavskiy L."/>
            <person name="Bonnet C."/>
            <person name="Boukhgalter B."/>
            <person name="Bourzgui I."/>
            <person name="Brown A."/>
            <person name="Cahill P."/>
            <person name="Channer S."/>
            <person name="Cheshatsang Y."/>
            <person name="Chuda L."/>
            <person name="Citroen M."/>
            <person name="Collymore A."/>
            <person name="Cooke P."/>
            <person name="Costello M."/>
            <person name="D'Aco K."/>
            <person name="Daza R."/>
            <person name="De Haan G."/>
            <person name="DeGray S."/>
            <person name="DeMaso C."/>
            <person name="Dhargay N."/>
            <person name="Dooley K."/>
            <person name="Dooley E."/>
            <person name="Doricent M."/>
            <person name="Dorje P."/>
            <person name="Dorjee K."/>
            <person name="Dupes A."/>
            <person name="Elong R."/>
            <person name="Falk J."/>
            <person name="Farina A."/>
            <person name="Faro S."/>
            <person name="Ferguson D."/>
            <person name="Fisher S."/>
            <person name="Foley C.D."/>
            <person name="Franke A."/>
            <person name="Friedrich D."/>
            <person name="Gadbois L."/>
            <person name="Gearin G."/>
            <person name="Gearin C.R."/>
            <person name="Giannoukos G."/>
            <person name="Goode T."/>
            <person name="Graham J."/>
            <person name="Grandbois E."/>
            <person name="Grewal S."/>
            <person name="Gyaltsen K."/>
            <person name="Hafez N."/>
            <person name="Hagos B."/>
            <person name="Hall J."/>
            <person name="Henson C."/>
            <person name="Hollinger A."/>
            <person name="Honan T."/>
            <person name="Huard M.D."/>
            <person name="Hughes L."/>
            <person name="Hurhula B."/>
            <person name="Husby M.E."/>
            <person name="Kamat A."/>
            <person name="Kanga B."/>
            <person name="Kashin S."/>
            <person name="Khazanovich D."/>
            <person name="Kisner P."/>
            <person name="Lance K."/>
            <person name="Lara M."/>
            <person name="Lee W."/>
            <person name="Lennon N."/>
            <person name="Letendre F."/>
            <person name="LeVine R."/>
            <person name="Lipovsky A."/>
            <person name="Liu X."/>
            <person name="Liu J."/>
            <person name="Liu S."/>
            <person name="Lokyitsang T."/>
            <person name="Lokyitsang Y."/>
            <person name="Lubonja R."/>
            <person name="Lui A."/>
            <person name="MacDonald P."/>
            <person name="Magnisalis V."/>
            <person name="Maru K."/>
            <person name="Matthews C."/>
            <person name="McCusker W."/>
            <person name="McDonough S."/>
            <person name="Mehta T."/>
            <person name="Meldrim J."/>
            <person name="Meneus L."/>
            <person name="Mihai O."/>
            <person name="Mihalev A."/>
            <person name="Mihova T."/>
            <person name="Mittelman R."/>
            <person name="Mlenga V."/>
            <person name="Montmayeur A."/>
            <person name="Mulrain L."/>
            <person name="Navidi A."/>
            <person name="Naylor J."/>
            <person name="Negash T."/>
            <person name="Nguyen T."/>
            <person name="Nguyen N."/>
            <person name="Nicol R."/>
            <person name="Norbu C."/>
            <person name="Norbu N."/>
            <person name="Novod N."/>
            <person name="O'Neill B."/>
            <person name="Osman S."/>
            <person name="Markiewicz E."/>
            <person name="Oyono O.L."/>
            <person name="Patti C."/>
            <person name="Phunkhang P."/>
            <person name="Pierre F."/>
            <person name="Priest M."/>
            <person name="Raghuraman S."/>
            <person name="Rege F."/>
            <person name="Reyes R."/>
            <person name="Rise C."/>
            <person name="Rogov P."/>
            <person name="Ross K."/>
            <person name="Ryan E."/>
            <person name="Settipalli S."/>
            <person name="Shea T."/>
            <person name="Sherpa N."/>
            <person name="Shi L."/>
            <person name="Shih D."/>
            <person name="Sparrow T."/>
            <person name="Spaulding J."/>
            <person name="Stalker J."/>
            <person name="Stange-Thomann N."/>
            <person name="Stavropoulos S."/>
            <person name="Stone C."/>
            <person name="Strader C."/>
            <person name="Tesfaye S."/>
            <person name="Thomson T."/>
            <person name="Thoulutsang Y."/>
            <person name="Thoulutsang D."/>
            <person name="Topham K."/>
            <person name="Topping I."/>
            <person name="Tsamla T."/>
            <person name="Vassiliev H."/>
            <person name="Vo A."/>
            <person name="Wangchuk T."/>
            <person name="Wangdi T."/>
            <person name="Weiand M."/>
            <person name="Wilkinson J."/>
            <person name="Wilson A."/>
            <person name="Yadav S."/>
            <person name="Young G."/>
            <person name="Yu Q."/>
            <person name="Zembek L."/>
            <person name="Zhong D."/>
            <person name="Zimmer A."/>
            <person name="Zwirko Z."/>
            <person name="Jaffe D.B."/>
            <person name="Alvarez P."/>
            <person name="Brockman W."/>
            <person name="Butler J."/>
            <person name="Chin C."/>
            <person name="Gnerre S."/>
            <person name="Grabherr M."/>
            <person name="Kleber M."/>
            <person name="Mauceli E."/>
            <person name="MacCallum I."/>
        </authorList>
    </citation>
    <scope>NUCLEOTIDE SEQUENCE [LARGE SCALE GENOMIC DNA]</scope>
    <source>
        <strain evidence="2">MSH-3 / Tucson 14011-0111.49</strain>
    </source>
</reference>
<sequence length="119" mass="13532">MSWMLMFLGKQEEEEEDYICGYPSGCDVCPLCSMLPAAVLQQSTYSSISLLWHSVVIAIKTIVVLQIEDALIGMKCKETRRETERDRERDCSATRSRSHCCHLIVDAASSWGHRHMAIH</sequence>
<proteinExistence type="predicted"/>
<evidence type="ECO:0000313" key="1">
    <source>
        <dbReference type="EMBL" id="EDW32774.1"/>
    </source>
</evidence>
<keyword evidence="2" id="KW-1185">Reference proteome</keyword>
<gene>
    <name evidence="1" type="primary">Dper\GL26720</name>
    <name evidence="1" type="ORF">Dper_GL26720</name>
</gene>
<evidence type="ECO:0000313" key="2">
    <source>
        <dbReference type="Proteomes" id="UP000008744"/>
    </source>
</evidence>
<dbReference type="Proteomes" id="UP000008744">
    <property type="component" value="Unassembled WGS sequence"/>
</dbReference>
<dbReference type="EMBL" id="CH480716">
    <property type="protein sequence ID" value="EDW32774.1"/>
    <property type="molecule type" value="Genomic_DNA"/>
</dbReference>
<organism evidence="2">
    <name type="scientific">Drosophila persimilis</name>
    <name type="common">Fruit fly</name>
    <dbReference type="NCBI Taxonomy" id="7234"/>
    <lineage>
        <taxon>Eukaryota</taxon>
        <taxon>Metazoa</taxon>
        <taxon>Ecdysozoa</taxon>
        <taxon>Arthropoda</taxon>
        <taxon>Hexapoda</taxon>
        <taxon>Insecta</taxon>
        <taxon>Pterygota</taxon>
        <taxon>Neoptera</taxon>
        <taxon>Endopterygota</taxon>
        <taxon>Diptera</taxon>
        <taxon>Brachycera</taxon>
        <taxon>Muscomorpha</taxon>
        <taxon>Ephydroidea</taxon>
        <taxon>Drosophilidae</taxon>
        <taxon>Drosophila</taxon>
        <taxon>Sophophora</taxon>
    </lineage>
</organism>